<dbReference type="EMBL" id="LR797246">
    <property type="protein sequence ID" value="CAB4196043.1"/>
    <property type="molecule type" value="Genomic_DNA"/>
</dbReference>
<sequence length="225" mass="25297">MNSGIRQFLEVYLPGKNDAFVREKLVSIAKERNAEILSKFPQEERPSTESWANSPGKVVEQVSLPGPIVFRYDHRRSAVVRALRLLISASPKDSGLYINSHDIYLNGGKVDRLPMKINTRDEVFIANETPYARRLEVGKRKDGSPFILQKAPHIYENVAKELKRLFSGSVVINFNYASLPGSHTIKGKLRGRYTSKSGLNVARFPKVGTETRAPAIVFRSIWGTI</sequence>
<evidence type="ECO:0000313" key="1">
    <source>
        <dbReference type="EMBL" id="CAB4196043.1"/>
    </source>
</evidence>
<gene>
    <name evidence="1" type="ORF">UFOVP1299_51</name>
</gene>
<organism evidence="1">
    <name type="scientific">uncultured Caudovirales phage</name>
    <dbReference type="NCBI Taxonomy" id="2100421"/>
    <lineage>
        <taxon>Viruses</taxon>
        <taxon>Duplodnaviria</taxon>
        <taxon>Heunggongvirae</taxon>
        <taxon>Uroviricota</taxon>
        <taxon>Caudoviricetes</taxon>
        <taxon>Peduoviridae</taxon>
        <taxon>Maltschvirus</taxon>
        <taxon>Maltschvirus maltsch</taxon>
    </lineage>
</organism>
<reference evidence="1" key="1">
    <citation type="submission" date="2020-05" db="EMBL/GenBank/DDBJ databases">
        <authorList>
            <person name="Chiriac C."/>
            <person name="Salcher M."/>
            <person name="Ghai R."/>
            <person name="Kavagutti S V."/>
        </authorList>
    </citation>
    <scope>NUCLEOTIDE SEQUENCE</scope>
</reference>
<protein>
    <submittedName>
        <fullName evidence="1">Uncharacterized protein</fullName>
    </submittedName>
</protein>
<name>A0A6J5RFK0_9CAUD</name>
<accession>A0A6J5RFK0</accession>
<proteinExistence type="predicted"/>